<dbReference type="Pfam" id="PF00293">
    <property type="entry name" value="NUDIX"/>
    <property type="match status" value="1"/>
</dbReference>
<dbReference type="EMBL" id="KZ805300">
    <property type="protein sequence ID" value="PVI08438.1"/>
    <property type="molecule type" value="Genomic_DNA"/>
</dbReference>
<dbReference type="AlphaFoldDB" id="A0A2V1ECT4"/>
<dbReference type="InterPro" id="IPR015797">
    <property type="entry name" value="NUDIX_hydrolase-like_dom_sf"/>
</dbReference>
<gene>
    <name evidence="4" type="ORF">DM02DRAFT_647802</name>
</gene>
<protein>
    <recommendedName>
        <fullName evidence="3">Nudix hydrolase domain-containing protein</fullName>
    </recommendedName>
</protein>
<dbReference type="OrthoDB" id="10259236at2759"/>
<dbReference type="InterPro" id="IPR051325">
    <property type="entry name" value="Nudix_hydrolase_domain"/>
</dbReference>
<evidence type="ECO:0000256" key="1">
    <source>
        <dbReference type="ARBA" id="ARBA00022801"/>
    </source>
</evidence>
<name>A0A2V1ECT4_9PLEO</name>
<proteinExistence type="predicted"/>
<keyword evidence="1" id="KW-0378">Hydrolase</keyword>
<dbReference type="PANTHER" id="PTHR21340:SF0">
    <property type="entry name" value="BIS(5'-NUCLEOSYL)-TETRAPHOSPHATASE [ASYMMETRICAL]"/>
    <property type="match status" value="1"/>
</dbReference>
<feature type="domain" description="Nudix hydrolase" evidence="3">
    <location>
        <begin position="22"/>
        <end position="179"/>
    </location>
</feature>
<dbReference type="Gene3D" id="3.90.79.10">
    <property type="entry name" value="Nucleoside Triphosphate Pyrophosphohydrolase"/>
    <property type="match status" value="1"/>
</dbReference>
<dbReference type="GO" id="GO:0006754">
    <property type="term" value="P:ATP biosynthetic process"/>
    <property type="evidence" value="ECO:0007669"/>
    <property type="project" value="TreeGrafter"/>
</dbReference>
<feature type="region of interest" description="Disordered" evidence="2">
    <location>
        <begin position="206"/>
        <end position="306"/>
    </location>
</feature>
<dbReference type="PANTHER" id="PTHR21340">
    <property type="entry name" value="DIADENOSINE 5,5-P1,P4-TETRAPHOSPHATE PYROPHOSPHOHYDROLASE MUTT"/>
    <property type="match status" value="1"/>
</dbReference>
<evidence type="ECO:0000313" key="4">
    <source>
        <dbReference type="EMBL" id="PVI08438.1"/>
    </source>
</evidence>
<accession>A0A2V1ECT4</accession>
<reference evidence="4 5" key="1">
    <citation type="journal article" date="2018" name="Sci. Rep.">
        <title>Comparative genomics provides insights into the lifestyle and reveals functional heterogeneity of dark septate endophytic fungi.</title>
        <authorList>
            <person name="Knapp D.G."/>
            <person name="Nemeth J.B."/>
            <person name="Barry K."/>
            <person name="Hainaut M."/>
            <person name="Henrissat B."/>
            <person name="Johnson J."/>
            <person name="Kuo A."/>
            <person name="Lim J.H.P."/>
            <person name="Lipzen A."/>
            <person name="Nolan M."/>
            <person name="Ohm R.A."/>
            <person name="Tamas L."/>
            <person name="Grigoriev I.V."/>
            <person name="Spatafora J.W."/>
            <person name="Nagy L.G."/>
            <person name="Kovacs G.M."/>
        </authorList>
    </citation>
    <scope>NUCLEOTIDE SEQUENCE [LARGE SCALE GENOMIC DNA]</scope>
    <source>
        <strain evidence="4 5">DSE2036</strain>
    </source>
</reference>
<dbReference type="PROSITE" id="PS51462">
    <property type="entry name" value="NUDIX"/>
    <property type="match status" value="1"/>
</dbReference>
<dbReference type="SUPFAM" id="SSF55811">
    <property type="entry name" value="Nudix"/>
    <property type="match status" value="1"/>
</dbReference>
<dbReference type="PROSITE" id="PS00893">
    <property type="entry name" value="NUDIX_BOX"/>
    <property type="match status" value="1"/>
</dbReference>
<dbReference type="InterPro" id="IPR000086">
    <property type="entry name" value="NUDIX_hydrolase_dom"/>
</dbReference>
<dbReference type="Proteomes" id="UP000244855">
    <property type="component" value="Unassembled WGS sequence"/>
</dbReference>
<evidence type="ECO:0000259" key="3">
    <source>
        <dbReference type="PROSITE" id="PS51462"/>
    </source>
</evidence>
<sequence>MAATSLGGQDSKLVSRHLSSEEFVESCGAILFDLTDPDNLSVCLIRTQKEWLLAKGRRNYGETRQDAAIREVIEETGFRCSLFPVTMPTRATPPEAPAVGYPDKARVFDNLIEPFSCEIRECRKPIRTKFIYWYIAALDVGAQKLPGEPHYKPKFIPVQQAIQTLTFEADRRLVAKAAGLVSITLKGGSDQWAISTPSDAGIGMSTNDEAADGQITGEHPLRIGNPIGVRAPQDPKAAKQSGKGKKGIKGKCNRAQNPNSNGATAIPTAAAATTPSNGEAASHPNNGQPPGSNNSSKKKPKNCTAEELTAFRKWKKERIKAKRLARGTEQQ</sequence>
<keyword evidence="5" id="KW-1185">Reference proteome</keyword>
<feature type="compositionally biased region" description="Low complexity" evidence="2">
    <location>
        <begin position="282"/>
        <end position="295"/>
    </location>
</feature>
<dbReference type="GO" id="GO:0004081">
    <property type="term" value="F:bis(5'-nucleosyl)-tetraphosphatase (asymmetrical) activity"/>
    <property type="evidence" value="ECO:0007669"/>
    <property type="project" value="TreeGrafter"/>
</dbReference>
<organism evidence="4 5">
    <name type="scientific">Periconia macrospinosa</name>
    <dbReference type="NCBI Taxonomy" id="97972"/>
    <lineage>
        <taxon>Eukaryota</taxon>
        <taxon>Fungi</taxon>
        <taxon>Dikarya</taxon>
        <taxon>Ascomycota</taxon>
        <taxon>Pezizomycotina</taxon>
        <taxon>Dothideomycetes</taxon>
        <taxon>Pleosporomycetidae</taxon>
        <taxon>Pleosporales</taxon>
        <taxon>Massarineae</taxon>
        <taxon>Periconiaceae</taxon>
        <taxon>Periconia</taxon>
    </lineage>
</organism>
<evidence type="ECO:0000313" key="5">
    <source>
        <dbReference type="Proteomes" id="UP000244855"/>
    </source>
</evidence>
<dbReference type="GO" id="GO:0006167">
    <property type="term" value="P:AMP biosynthetic process"/>
    <property type="evidence" value="ECO:0007669"/>
    <property type="project" value="TreeGrafter"/>
</dbReference>
<dbReference type="InterPro" id="IPR020084">
    <property type="entry name" value="NUDIX_hydrolase_CS"/>
</dbReference>
<feature type="compositionally biased region" description="Basic residues" evidence="2">
    <location>
        <begin position="242"/>
        <end position="252"/>
    </location>
</feature>
<feature type="compositionally biased region" description="Low complexity" evidence="2">
    <location>
        <begin position="263"/>
        <end position="275"/>
    </location>
</feature>
<evidence type="ECO:0000256" key="2">
    <source>
        <dbReference type="SAM" id="MobiDB-lite"/>
    </source>
</evidence>